<keyword evidence="1 5" id="KW-0963">Cytoplasm</keyword>
<comment type="catalytic activity">
    <reaction evidence="4 5">
        <text>[protein]-L-glutamate 5-O-methyl ester + H2O = L-glutamyl-[protein] + methanol + H(+)</text>
        <dbReference type="Rhea" id="RHEA:23236"/>
        <dbReference type="Rhea" id="RHEA-COMP:10208"/>
        <dbReference type="Rhea" id="RHEA-COMP:10311"/>
        <dbReference type="ChEBI" id="CHEBI:15377"/>
        <dbReference type="ChEBI" id="CHEBI:15378"/>
        <dbReference type="ChEBI" id="CHEBI:17790"/>
        <dbReference type="ChEBI" id="CHEBI:29973"/>
        <dbReference type="ChEBI" id="CHEBI:82795"/>
        <dbReference type="EC" id="3.1.1.61"/>
    </reaction>
</comment>
<dbReference type="SUPFAM" id="SSF52738">
    <property type="entry name" value="Methylesterase CheB, C-terminal domain"/>
    <property type="match status" value="1"/>
</dbReference>
<proteinExistence type="inferred from homology"/>
<dbReference type="InterPro" id="IPR008248">
    <property type="entry name" value="CheB-like"/>
</dbReference>
<accession>A0A1H3B349</accession>
<dbReference type="Pfam" id="PF01339">
    <property type="entry name" value="CheB_methylest"/>
    <property type="match status" value="1"/>
</dbReference>
<comment type="domain">
    <text evidence="5">Contains a C-terminal catalytic domain, and an N-terminal region which modulates catalytic activity.</text>
</comment>
<evidence type="ECO:0000256" key="3">
    <source>
        <dbReference type="ARBA" id="ARBA00022801"/>
    </source>
</evidence>
<dbReference type="InterPro" id="IPR035909">
    <property type="entry name" value="CheB_C"/>
</dbReference>
<dbReference type="RefSeq" id="WP_091331557.1">
    <property type="nucleotide sequence ID" value="NZ_FNOW01000002.1"/>
</dbReference>
<evidence type="ECO:0000256" key="7">
    <source>
        <dbReference type="PROSITE-ProRule" id="PRU00169"/>
    </source>
</evidence>
<evidence type="ECO:0000256" key="6">
    <source>
        <dbReference type="PROSITE-ProRule" id="PRU00050"/>
    </source>
</evidence>
<dbReference type="Gene3D" id="3.40.50.2300">
    <property type="match status" value="1"/>
</dbReference>
<reference evidence="11" key="1">
    <citation type="submission" date="2016-10" db="EMBL/GenBank/DDBJ databases">
        <authorList>
            <person name="Varghese N."/>
            <person name="Submissions S."/>
        </authorList>
    </citation>
    <scope>NUCLEOTIDE SEQUENCE [LARGE SCALE GENOMIC DNA]</scope>
    <source>
        <strain evidence="11">DSM 173</strain>
    </source>
</reference>
<feature type="active site" evidence="5 6">
    <location>
        <position position="297"/>
    </location>
</feature>
<comment type="PTM">
    <text evidence="5">Phosphorylated by CheA. Phosphorylation of the N-terminal regulatory domain activates the methylesterase activity.</text>
</comment>
<dbReference type="Pfam" id="PF00072">
    <property type="entry name" value="Response_reg"/>
    <property type="match status" value="1"/>
</dbReference>
<dbReference type="Gene3D" id="3.40.50.180">
    <property type="entry name" value="Methylesterase CheB, C-terminal domain"/>
    <property type="match status" value="1"/>
</dbReference>
<dbReference type="CDD" id="cd16432">
    <property type="entry name" value="CheB_Rec"/>
    <property type="match status" value="1"/>
</dbReference>
<evidence type="ECO:0000259" key="8">
    <source>
        <dbReference type="PROSITE" id="PS50110"/>
    </source>
</evidence>
<evidence type="ECO:0000313" key="11">
    <source>
        <dbReference type="Proteomes" id="UP000198672"/>
    </source>
</evidence>
<dbReference type="Proteomes" id="UP000198672">
    <property type="component" value="Unassembled WGS sequence"/>
</dbReference>
<dbReference type="PIRSF" id="PIRSF000876">
    <property type="entry name" value="RR_chemtxs_CheB"/>
    <property type="match status" value="1"/>
</dbReference>
<dbReference type="PROSITE" id="PS50110">
    <property type="entry name" value="RESPONSE_REGULATORY"/>
    <property type="match status" value="1"/>
</dbReference>
<feature type="active site" evidence="5 6">
    <location>
        <position position="204"/>
    </location>
</feature>
<dbReference type="InterPro" id="IPR000673">
    <property type="entry name" value="Sig_transdc_resp-reg_Me-estase"/>
</dbReference>
<organism evidence="10 11">
    <name type="scientific">Allochromatium warmingii</name>
    <name type="common">Chromatium warmingii</name>
    <dbReference type="NCBI Taxonomy" id="61595"/>
    <lineage>
        <taxon>Bacteria</taxon>
        <taxon>Pseudomonadati</taxon>
        <taxon>Pseudomonadota</taxon>
        <taxon>Gammaproteobacteria</taxon>
        <taxon>Chromatiales</taxon>
        <taxon>Chromatiaceae</taxon>
        <taxon>Allochromatium</taxon>
    </lineage>
</organism>
<evidence type="ECO:0000313" key="10">
    <source>
        <dbReference type="EMBL" id="SDX36357.1"/>
    </source>
</evidence>
<feature type="active site" evidence="5 6">
    <location>
        <position position="177"/>
    </location>
</feature>
<gene>
    <name evidence="5" type="primary">cheB</name>
    <name evidence="10" type="ORF">SAMN05421644_10220</name>
</gene>
<protein>
    <recommendedName>
        <fullName evidence="5">Protein-glutamate methylesterase/protein-glutamine glutaminase</fullName>
        <ecNumber evidence="5">3.1.1.61</ecNumber>
        <ecNumber evidence="5">3.5.1.44</ecNumber>
    </recommendedName>
</protein>
<dbReference type="EC" id="3.5.1.44" evidence="5"/>
<dbReference type="GO" id="GO:0008984">
    <property type="term" value="F:protein-glutamate methylesterase activity"/>
    <property type="evidence" value="ECO:0007669"/>
    <property type="project" value="UniProtKB-UniRule"/>
</dbReference>
<evidence type="ECO:0000256" key="5">
    <source>
        <dbReference type="HAMAP-Rule" id="MF_00099"/>
    </source>
</evidence>
<keyword evidence="11" id="KW-1185">Reference proteome</keyword>
<evidence type="ECO:0000256" key="2">
    <source>
        <dbReference type="ARBA" id="ARBA00022500"/>
    </source>
</evidence>
<dbReference type="SUPFAM" id="SSF52172">
    <property type="entry name" value="CheY-like"/>
    <property type="match status" value="1"/>
</dbReference>
<comment type="similarity">
    <text evidence="5">Belongs to the CheB family.</text>
</comment>
<dbReference type="AlphaFoldDB" id="A0A1H3B349"/>
<dbReference type="InterPro" id="IPR011006">
    <property type="entry name" value="CheY-like_superfamily"/>
</dbReference>
<dbReference type="GO" id="GO:0050568">
    <property type="term" value="F:protein-glutamine glutaminase activity"/>
    <property type="evidence" value="ECO:0007669"/>
    <property type="project" value="UniProtKB-UniRule"/>
</dbReference>
<evidence type="ECO:0000256" key="4">
    <source>
        <dbReference type="ARBA" id="ARBA00048267"/>
    </source>
</evidence>
<dbReference type="GO" id="GO:0000156">
    <property type="term" value="F:phosphorelay response regulator activity"/>
    <property type="evidence" value="ECO:0007669"/>
    <property type="project" value="InterPro"/>
</dbReference>
<feature type="domain" description="Response regulatory" evidence="8">
    <location>
        <begin position="5"/>
        <end position="122"/>
    </location>
</feature>
<dbReference type="HAMAP" id="MF_00099">
    <property type="entry name" value="CheB_chemtxs"/>
    <property type="match status" value="1"/>
</dbReference>
<keyword evidence="3 5" id="KW-0378">Hydrolase</keyword>
<dbReference type="PANTHER" id="PTHR42872:SF6">
    <property type="entry name" value="PROTEIN-GLUTAMATE METHYLESTERASE_PROTEIN-GLUTAMINE GLUTAMINASE"/>
    <property type="match status" value="1"/>
</dbReference>
<dbReference type="InterPro" id="IPR001789">
    <property type="entry name" value="Sig_transdc_resp-reg_receiver"/>
</dbReference>
<sequence>MKPIRVLVVDDSAAARALIRALLESVPEVGLQVCGEAANGREALELTLQLQPDIITLDLNMPEMDGLTAIEEIMAVRATPILVLSDQADSRNAMSAVARGALEATAKPTLDDDGALARHLRMLAGVPVIRHIRRQSYTVNTTDSAPAPAAVPVSSSSSSSSFAPALSHTRIIVIASSTGGPQALAALLPQLPANFATPILIAQHLSVGFAAAMASWLDDLCALKVVVAADGQSPQPGHVYLADPVGHLLLNAERRLQYVTPESRDIYHPSCDRLLSSVAASYRRQALGVILTGMGRDGVRGLLDLRAAGGHTLAQDEASSLIFGMNREAILAGAIEQIRPLDEIAEVLCRFVGQAA</sequence>
<evidence type="ECO:0000256" key="1">
    <source>
        <dbReference type="ARBA" id="ARBA00022490"/>
    </source>
</evidence>
<dbReference type="GO" id="GO:0006935">
    <property type="term" value="P:chemotaxis"/>
    <property type="evidence" value="ECO:0007669"/>
    <property type="project" value="UniProtKB-UniRule"/>
</dbReference>
<feature type="modified residue" description="4-aspartylphosphate" evidence="5 7">
    <location>
        <position position="58"/>
    </location>
</feature>
<dbReference type="PROSITE" id="PS50122">
    <property type="entry name" value="CHEB"/>
    <property type="match status" value="1"/>
</dbReference>
<dbReference type="EMBL" id="FNOW01000002">
    <property type="protein sequence ID" value="SDX36357.1"/>
    <property type="molecule type" value="Genomic_DNA"/>
</dbReference>
<dbReference type="GO" id="GO:0005737">
    <property type="term" value="C:cytoplasm"/>
    <property type="evidence" value="ECO:0007669"/>
    <property type="project" value="UniProtKB-SubCell"/>
</dbReference>
<dbReference type="OrthoDB" id="9793421at2"/>
<dbReference type="NCBIfam" id="NF001965">
    <property type="entry name" value="PRK00742.1"/>
    <property type="match status" value="1"/>
</dbReference>
<keyword evidence="2 5" id="KW-0145">Chemotaxis</keyword>
<dbReference type="STRING" id="61595.SAMN05421644_10220"/>
<comment type="function">
    <text evidence="5">Involved in chemotaxis. Part of a chemotaxis signal transduction system that modulates chemotaxis in response to various stimuli. Catalyzes the demethylation of specific methylglutamate residues introduced into the chemoreceptors (methyl-accepting chemotaxis proteins or MCP) by CheR. Also mediates the irreversible deamidation of specific glutamine residues to glutamic acid.</text>
</comment>
<dbReference type="CDD" id="cd17541">
    <property type="entry name" value="REC_CheB-like"/>
    <property type="match status" value="1"/>
</dbReference>
<dbReference type="EC" id="3.1.1.61" evidence="5"/>
<keyword evidence="5 7" id="KW-0597">Phosphoprotein</keyword>
<comment type="catalytic activity">
    <reaction evidence="5">
        <text>L-glutaminyl-[protein] + H2O = L-glutamyl-[protein] + NH4(+)</text>
        <dbReference type="Rhea" id="RHEA:16441"/>
        <dbReference type="Rhea" id="RHEA-COMP:10207"/>
        <dbReference type="Rhea" id="RHEA-COMP:10208"/>
        <dbReference type="ChEBI" id="CHEBI:15377"/>
        <dbReference type="ChEBI" id="CHEBI:28938"/>
        <dbReference type="ChEBI" id="CHEBI:29973"/>
        <dbReference type="ChEBI" id="CHEBI:30011"/>
        <dbReference type="EC" id="3.5.1.44"/>
    </reaction>
</comment>
<name>A0A1H3B349_ALLWA</name>
<dbReference type="PANTHER" id="PTHR42872">
    <property type="entry name" value="PROTEIN-GLUTAMATE METHYLESTERASE/PROTEIN-GLUTAMINE GLUTAMINASE"/>
    <property type="match status" value="1"/>
</dbReference>
<dbReference type="SMART" id="SM00448">
    <property type="entry name" value="REC"/>
    <property type="match status" value="1"/>
</dbReference>
<evidence type="ECO:0000259" key="9">
    <source>
        <dbReference type="PROSITE" id="PS50122"/>
    </source>
</evidence>
<comment type="subcellular location">
    <subcellularLocation>
        <location evidence="5">Cytoplasm</location>
    </subcellularLocation>
</comment>
<feature type="domain" description="CheB-type methylesterase" evidence="9">
    <location>
        <begin position="165"/>
        <end position="355"/>
    </location>
</feature>